<feature type="region of interest" description="Disordered" evidence="2">
    <location>
        <begin position="1"/>
        <end position="25"/>
    </location>
</feature>
<dbReference type="Proteomes" id="UP001212841">
    <property type="component" value="Unassembled WGS sequence"/>
</dbReference>
<gene>
    <name evidence="3" type="ORF">HK097_010265</name>
</gene>
<reference evidence="3" key="1">
    <citation type="submission" date="2020-05" db="EMBL/GenBank/DDBJ databases">
        <title>Phylogenomic resolution of chytrid fungi.</title>
        <authorList>
            <person name="Stajich J.E."/>
            <person name="Amses K."/>
            <person name="Simmons R."/>
            <person name="Seto K."/>
            <person name="Myers J."/>
            <person name="Bonds A."/>
            <person name="Quandt C.A."/>
            <person name="Barry K."/>
            <person name="Liu P."/>
            <person name="Grigoriev I."/>
            <person name="Longcore J.E."/>
            <person name="James T.Y."/>
        </authorList>
    </citation>
    <scope>NUCLEOTIDE SEQUENCE</scope>
    <source>
        <strain evidence="3">JEL0318</strain>
    </source>
</reference>
<evidence type="ECO:0000313" key="3">
    <source>
        <dbReference type="EMBL" id="KAJ3048712.1"/>
    </source>
</evidence>
<name>A0AAD5SFS2_9FUNG</name>
<keyword evidence="4" id="KW-1185">Reference proteome</keyword>
<evidence type="ECO:0000256" key="2">
    <source>
        <dbReference type="SAM" id="MobiDB-lite"/>
    </source>
</evidence>
<dbReference type="PANTHER" id="PTHR12825:SF0">
    <property type="entry name" value="VESICLE TRANSPORT PROTEIN SEC20"/>
    <property type="match status" value="1"/>
</dbReference>
<dbReference type="AlphaFoldDB" id="A0AAD5SFS2"/>
<protein>
    <submittedName>
        <fullName evidence="3">Uncharacterized protein</fullName>
    </submittedName>
</protein>
<organism evidence="3 4">
    <name type="scientific">Rhizophlyctis rosea</name>
    <dbReference type="NCBI Taxonomy" id="64517"/>
    <lineage>
        <taxon>Eukaryota</taxon>
        <taxon>Fungi</taxon>
        <taxon>Fungi incertae sedis</taxon>
        <taxon>Chytridiomycota</taxon>
        <taxon>Chytridiomycota incertae sedis</taxon>
        <taxon>Chytridiomycetes</taxon>
        <taxon>Rhizophlyctidales</taxon>
        <taxon>Rhizophlyctidaceae</taxon>
        <taxon>Rhizophlyctis</taxon>
    </lineage>
</organism>
<feature type="compositionally biased region" description="Polar residues" evidence="2">
    <location>
        <begin position="1"/>
        <end position="11"/>
    </location>
</feature>
<sequence>MLRTKSSTAPTKSEDRPSDTHPLPQHVNRAIEHLTRTELRIQSSIADLAESSGPVAETARLNEDIRREMKGFLRNVEELKLLADEQDREQDAKLILSKVARHEEHYRQLQTSLRKAALSAKKNTDAAAQKEREELLGGNAERRAERMRQMQ</sequence>
<proteinExistence type="predicted"/>
<dbReference type="GO" id="GO:0005783">
    <property type="term" value="C:endoplasmic reticulum"/>
    <property type="evidence" value="ECO:0007669"/>
    <property type="project" value="TreeGrafter"/>
</dbReference>
<dbReference type="GO" id="GO:0006890">
    <property type="term" value="P:retrograde vesicle-mediated transport, Golgi to endoplasmic reticulum"/>
    <property type="evidence" value="ECO:0007669"/>
    <property type="project" value="InterPro"/>
</dbReference>
<dbReference type="PANTHER" id="PTHR12825">
    <property type="entry name" value="BNIP1-RELATED"/>
    <property type="match status" value="1"/>
</dbReference>
<feature type="region of interest" description="Disordered" evidence="2">
    <location>
        <begin position="120"/>
        <end position="151"/>
    </location>
</feature>
<keyword evidence="1" id="KW-0175">Coiled coil</keyword>
<accession>A0AAD5SFS2</accession>
<feature type="coiled-coil region" evidence="1">
    <location>
        <begin position="62"/>
        <end position="89"/>
    </location>
</feature>
<dbReference type="EMBL" id="JADGJD010000748">
    <property type="protein sequence ID" value="KAJ3048712.1"/>
    <property type="molecule type" value="Genomic_DNA"/>
</dbReference>
<evidence type="ECO:0000256" key="1">
    <source>
        <dbReference type="SAM" id="Coils"/>
    </source>
</evidence>
<dbReference type="InterPro" id="IPR005606">
    <property type="entry name" value="Sec20"/>
</dbReference>
<dbReference type="GO" id="GO:0031201">
    <property type="term" value="C:SNARE complex"/>
    <property type="evidence" value="ECO:0007669"/>
    <property type="project" value="TreeGrafter"/>
</dbReference>
<evidence type="ECO:0000313" key="4">
    <source>
        <dbReference type="Proteomes" id="UP001212841"/>
    </source>
</evidence>
<feature type="compositionally biased region" description="Basic and acidic residues" evidence="2">
    <location>
        <begin position="122"/>
        <end position="151"/>
    </location>
</feature>
<comment type="caution">
    <text evidence="3">The sequence shown here is derived from an EMBL/GenBank/DDBJ whole genome shotgun (WGS) entry which is preliminary data.</text>
</comment>
<dbReference type="GO" id="GO:0005484">
    <property type="term" value="F:SNAP receptor activity"/>
    <property type="evidence" value="ECO:0007669"/>
    <property type="project" value="InterPro"/>
</dbReference>